<dbReference type="AlphaFoldDB" id="A0A9Q0YLE2"/>
<comment type="caution">
    <text evidence="2">The sequence shown here is derived from an EMBL/GenBank/DDBJ whole genome shotgun (WGS) entry which is preliminary data.</text>
</comment>
<feature type="domain" description="EGF-like" evidence="1">
    <location>
        <begin position="24"/>
        <end position="35"/>
    </location>
</feature>
<proteinExistence type="predicted"/>
<reference evidence="2" key="1">
    <citation type="submission" date="2021-10" db="EMBL/GenBank/DDBJ databases">
        <title>Tropical sea cucumber genome reveals ecological adaptation and Cuvierian tubules defense mechanism.</title>
        <authorList>
            <person name="Chen T."/>
        </authorList>
    </citation>
    <scope>NUCLEOTIDE SEQUENCE</scope>
    <source>
        <strain evidence="2">Nanhai2018</strain>
        <tissue evidence="2">Muscle</tissue>
    </source>
</reference>
<protein>
    <recommendedName>
        <fullName evidence="1">EGF-like domain-containing protein</fullName>
    </recommendedName>
</protein>
<dbReference type="Proteomes" id="UP001152320">
    <property type="component" value="Chromosome 18"/>
</dbReference>
<evidence type="ECO:0000313" key="2">
    <source>
        <dbReference type="EMBL" id="KAJ8024613.1"/>
    </source>
</evidence>
<gene>
    <name evidence="2" type="ORF">HOLleu_34559</name>
</gene>
<dbReference type="OrthoDB" id="10571109at2759"/>
<dbReference type="InterPro" id="IPR000742">
    <property type="entry name" value="EGF"/>
</dbReference>
<evidence type="ECO:0000259" key="1">
    <source>
        <dbReference type="PROSITE" id="PS00022"/>
    </source>
</evidence>
<name>A0A9Q0YLE2_HOLLE</name>
<sequence>MCSVSCEEVNNCSGAGNCTSTNLCQCVEGRFGVDCSQDIPPKEPPIITASPAYGEEDESLPFPVLVQLVDPSPNDTVEIRLINVLKFFTSHVGKKVGDDLLLSSSESRDLELQPLPDLSGEFVIPVEATVRDHRGKEGYRRIDVPVAITAVADTPTLSVEEACFDFNGSWNATFVLAVNVTSRDDDFSEAVSVRVSIFRIRRKTPLSSPILPPKPLKSLLP</sequence>
<dbReference type="EMBL" id="JAIZAY010000018">
    <property type="protein sequence ID" value="KAJ8024613.1"/>
    <property type="molecule type" value="Genomic_DNA"/>
</dbReference>
<dbReference type="PROSITE" id="PS00022">
    <property type="entry name" value="EGF_1"/>
    <property type="match status" value="1"/>
</dbReference>
<organism evidence="2 3">
    <name type="scientific">Holothuria leucospilota</name>
    <name type="common">Black long sea cucumber</name>
    <name type="synonym">Mertensiothuria leucospilota</name>
    <dbReference type="NCBI Taxonomy" id="206669"/>
    <lineage>
        <taxon>Eukaryota</taxon>
        <taxon>Metazoa</taxon>
        <taxon>Echinodermata</taxon>
        <taxon>Eleutherozoa</taxon>
        <taxon>Echinozoa</taxon>
        <taxon>Holothuroidea</taxon>
        <taxon>Aspidochirotacea</taxon>
        <taxon>Aspidochirotida</taxon>
        <taxon>Holothuriidae</taxon>
        <taxon>Holothuria</taxon>
    </lineage>
</organism>
<evidence type="ECO:0000313" key="3">
    <source>
        <dbReference type="Proteomes" id="UP001152320"/>
    </source>
</evidence>
<keyword evidence="3" id="KW-1185">Reference proteome</keyword>
<accession>A0A9Q0YLE2</accession>